<evidence type="ECO:0000313" key="9">
    <source>
        <dbReference type="Proteomes" id="UP000321332"/>
    </source>
</evidence>
<feature type="compositionally biased region" description="Polar residues" evidence="5">
    <location>
        <begin position="323"/>
        <end position="343"/>
    </location>
</feature>
<dbReference type="Gene3D" id="3.40.30.80">
    <property type="match status" value="1"/>
</dbReference>
<keyword evidence="4" id="KW-0560">Oxidoreductase</keyword>
<protein>
    <submittedName>
        <fullName evidence="8">Thioredoxin reductase</fullName>
    </submittedName>
</protein>
<dbReference type="GO" id="GO:0016491">
    <property type="term" value="F:oxidoreductase activity"/>
    <property type="evidence" value="ECO:0007669"/>
    <property type="project" value="UniProtKB-KW"/>
</dbReference>
<dbReference type="PRINTS" id="PR00469">
    <property type="entry name" value="PNDRDTASEII"/>
</dbReference>
<evidence type="ECO:0000259" key="7">
    <source>
        <dbReference type="Pfam" id="PF13192"/>
    </source>
</evidence>
<dbReference type="InterPro" id="IPR044142">
    <property type="entry name" value="AhpF_NTD_N"/>
</dbReference>
<dbReference type="Pfam" id="PF07992">
    <property type="entry name" value="Pyr_redox_2"/>
    <property type="match status" value="1"/>
</dbReference>
<sequence>MTEPHIYDTIIIGGGPAGLSAGIYAGRATMDTLIIEGDQIGGQVTTTSTVANYPAVETIDGTTLVNKMKQQATDFGVKFTFDTVVDYNFDTKDIKTVTGKTTTYHARSIIIATGAKPHEIGFKGEQDFRGRGVAYCSTCDGELFSGLEVFVIGGGYAAAEEADYLTRFARHVTVVMRSDDFTCPPLTADRARLNPNITIWPNSEVKSVTGQNYLTDATFINNKTHEETSYHVTKDDNTFGMFIYVGTDPQTELFKNTIILDDDQYIITDQQGQTNIPGVFAAGDVISKPLRQIVTAAADGASAATSAEIYVSAQKHRLHVPITRSTATKKTESKPTSGPSSTISDHDTQLPMHKGQWFTNELVQQLQPIFGKLNHDIILHQLTDASEKSHELSSFLTEFSQLSPHMTLQIEAATDEMLDKWHVTHLPNFSLVSADGQPTGIKFSGIPTGHELNSLVLAVYNMAGPGQTIDTQLIERIKHLPKTQIEIGISLTCHFCPDVVAACQHIAAINPNVSAEMIDLQLFPELREAHHIMSVPAMLINQNENVIFGSQSLEEIVTAIETAG</sequence>
<dbReference type="InterPro" id="IPR050097">
    <property type="entry name" value="Ferredoxin-NADP_redctase_2"/>
</dbReference>
<feature type="domain" description="Thioredoxin-like fold" evidence="7">
    <location>
        <begin position="484"/>
        <end position="558"/>
    </location>
</feature>
<evidence type="ECO:0000256" key="5">
    <source>
        <dbReference type="SAM" id="MobiDB-lite"/>
    </source>
</evidence>
<dbReference type="InterPro" id="IPR012336">
    <property type="entry name" value="Thioredoxin-like_fold"/>
</dbReference>
<proteinExistence type="predicted"/>
<dbReference type="OMA" id="IREPDFT"/>
<dbReference type="EMBL" id="CP042374">
    <property type="protein sequence ID" value="QEA34101.1"/>
    <property type="molecule type" value="Genomic_DNA"/>
</dbReference>
<dbReference type="PRINTS" id="PR00368">
    <property type="entry name" value="FADPNR"/>
</dbReference>
<dbReference type="CDD" id="cd02974">
    <property type="entry name" value="AhpF_NTD_N"/>
    <property type="match status" value="1"/>
</dbReference>
<dbReference type="Gene3D" id="3.50.50.60">
    <property type="entry name" value="FAD/NAD(P)-binding domain"/>
    <property type="match status" value="2"/>
</dbReference>
<dbReference type="PANTHER" id="PTHR48105">
    <property type="entry name" value="THIOREDOXIN REDUCTASE 1-RELATED-RELATED"/>
    <property type="match status" value="1"/>
</dbReference>
<name>A0AAE6M4I8_LEUCA</name>
<comment type="cofactor">
    <cofactor evidence="1">
        <name>FAD</name>
        <dbReference type="ChEBI" id="CHEBI:57692"/>
    </cofactor>
</comment>
<dbReference type="InterPro" id="IPR023753">
    <property type="entry name" value="FAD/NAD-binding_dom"/>
</dbReference>
<dbReference type="RefSeq" id="WP_014974695.1">
    <property type="nucleotide sequence ID" value="NZ_CP042374.1"/>
</dbReference>
<reference evidence="8 9" key="1">
    <citation type="submission" date="2019-06" db="EMBL/GenBank/DDBJ databases">
        <title>Genome analyses of bacteria isolated from kimchi.</title>
        <authorList>
            <person name="Lee S."/>
            <person name="Ahn S."/>
            <person name="Roh S."/>
        </authorList>
    </citation>
    <scope>NUCLEOTIDE SEQUENCE [LARGE SCALE GENOMIC DNA]</scope>
    <source>
        <strain evidence="8 9">CBA3620</strain>
    </source>
</reference>
<evidence type="ECO:0000313" key="8">
    <source>
        <dbReference type="EMBL" id="QEA34101.1"/>
    </source>
</evidence>
<feature type="region of interest" description="Disordered" evidence="5">
    <location>
        <begin position="323"/>
        <end position="348"/>
    </location>
</feature>
<feature type="domain" description="FAD/NAD(P)-binding" evidence="6">
    <location>
        <begin position="7"/>
        <end position="300"/>
    </location>
</feature>
<evidence type="ECO:0000256" key="2">
    <source>
        <dbReference type="ARBA" id="ARBA00011738"/>
    </source>
</evidence>
<evidence type="ECO:0000259" key="6">
    <source>
        <dbReference type="Pfam" id="PF07992"/>
    </source>
</evidence>
<keyword evidence="3" id="KW-0285">Flavoprotein</keyword>
<dbReference type="InterPro" id="IPR017561">
    <property type="entry name" value="AhpF_homologue_put"/>
</dbReference>
<dbReference type="InterPro" id="IPR044141">
    <property type="entry name" value="AhpF_NTD_C"/>
</dbReference>
<dbReference type="Pfam" id="PF13192">
    <property type="entry name" value="Thioredoxin_3"/>
    <property type="match status" value="1"/>
</dbReference>
<gene>
    <name evidence="8" type="ORF">FGL89_06940</name>
</gene>
<dbReference type="Proteomes" id="UP000321332">
    <property type="component" value="Chromosome"/>
</dbReference>
<dbReference type="CDD" id="cd03026">
    <property type="entry name" value="AhpF_NTD_C"/>
    <property type="match status" value="1"/>
</dbReference>
<evidence type="ECO:0000256" key="3">
    <source>
        <dbReference type="ARBA" id="ARBA00022630"/>
    </source>
</evidence>
<dbReference type="AlphaFoldDB" id="A0AAE6M4I8"/>
<evidence type="ECO:0000256" key="4">
    <source>
        <dbReference type="ARBA" id="ARBA00023002"/>
    </source>
</evidence>
<dbReference type="InterPro" id="IPR036188">
    <property type="entry name" value="FAD/NAD-bd_sf"/>
</dbReference>
<organism evidence="8 9">
    <name type="scientific">Leuconostoc carnosum</name>
    <dbReference type="NCBI Taxonomy" id="1252"/>
    <lineage>
        <taxon>Bacteria</taxon>
        <taxon>Bacillati</taxon>
        <taxon>Bacillota</taxon>
        <taxon>Bacilli</taxon>
        <taxon>Lactobacillales</taxon>
        <taxon>Lactobacillaceae</taxon>
        <taxon>Leuconostoc</taxon>
    </lineage>
</organism>
<dbReference type="SUPFAM" id="SSF51905">
    <property type="entry name" value="FAD/NAD(P)-binding domain"/>
    <property type="match status" value="1"/>
</dbReference>
<dbReference type="SUPFAM" id="SSF52833">
    <property type="entry name" value="Thioredoxin-like"/>
    <property type="match status" value="2"/>
</dbReference>
<dbReference type="InterPro" id="IPR036249">
    <property type="entry name" value="Thioredoxin-like_sf"/>
</dbReference>
<evidence type="ECO:0000256" key="1">
    <source>
        <dbReference type="ARBA" id="ARBA00001974"/>
    </source>
</evidence>
<dbReference type="GeneID" id="61187482"/>
<dbReference type="NCBIfam" id="TIGR03143">
    <property type="entry name" value="AhpF_homolog"/>
    <property type="match status" value="1"/>
</dbReference>
<comment type="subunit">
    <text evidence="2">Homodimer.</text>
</comment>
<accession>A0AAE6M4I8</accession>